<dbReference type="GO" id="GO:0046872">
    <property type="term" value="F:metal ion binding"/>
    <property type="evidence" value="ECO:0007669"/>
    <property type="project" value="UniProtKB-KW"/>
</dbReference>
<keyword evidence="5 10" id="KW-0547">Nucleotide-binding</keyword>
<gene>
    <name evidence="10 12" type="primary">engB</name>
    <name evidence="12" type="ORF">DSCA_41510</name>
</gene>
<dbReference type="Gene3D" id="3.40.50.300">
    <property type="entry name" value="P-loop containing nucleotide triphosphate hydrolases"/>
    <property type="match status" value="1"/>
</dbReference>
<dbReference type="Pfam" id="PF01926">
    <property type="entry name" value="MMR_HSR1"/>
    <property type="match status" value="1"/>
</dbReference>
<comment type="cofactor">
    <cofactor evidence="1">
        <name>Mg(2+)</name>
        <dbReference type="ChEBI" id="CHEBI:18420"/>
    </cofactor>
</comment>
<keyword evidence="6" id="KW-0460">Magnesium</keyword>
<proteinExistence type="inferred from homology"/>
<keyword evidence="3 10" id="KW-0132">Cell division</keyword>
<evidence type="ECO:0000256" key="6">
    <source>
        <dbReference type="ARBA" id="ARBA00022842"/>
    </source>
</evidence>
<comment type="similarity">
    <text evidence="2 10">Belongs to the TRAFAC class TrmE-Era-EngA-EngB-Septin-like GTPase superfamily. EngB GTPase family.</text>
</comment>
<dbReference type="KEGG" id="dalk:DSCA_41510"/>
<dbReference type="GO" id="GO:0000917">
    <property type="term" value="P:division septum assembly"/>
    <property type="evidence" value="ECO:0007669"/>
    <property type="project" value="UniProtKB-KW"/>
</dbReference>
<accession>A0A5K7YT76</accession>
<keyword evidence="7 10" id="KW-0342">GTP-binding</keyword>
<evidence type="ECO:0000256" key="7">
    <source>
        <dbReference type="ARBA" id="ARBA00023134"/>
    </source>
</evidence>
<dbReference type="GO" id="GO:0005829">
    <property type="term" value="C:cytosol"/>
    <property type="evidence" value="ECO:0007669"/>
    <property type="project" value="TreeGrafter"/>
</dbReference>
<dbReference type="AlphaFoldDB" id="A0A5K7YT76"/>
<keyword evidence="9 10" id="KW-0131">Cell cycle</keyword>
<keyword evidence="4" id="KW-0479">Metal-binding</keyword>
<sequence>MIVKSAEFVTSAVKAAQYPEARHPEAAFAGRSNVGKSSLINTLVNRKRLVKTSSTPGRTQLINFFSVNDALSLVDLPGYGYAKVPASVRRKWGPMIETYLKGRETLKAVVLILDIRRTPGLEEQNFIDWLELYHRTAILVLTKADKLSKTDRKKRRQAIGAALGVDESTLILFSAKTRLGKSEVWSALERAVLGEPCERD</sequence>
<evidence type="ECO:0000256" key="1">
    <source>
        <dbReference type="ARBA" id="ARBA00001946"/>
    </source>
</evidence>
<dbReference type="PANTHER" id="PTHR11649">
    <property type="entry name" value="MSS1/TRME-RELATED GTP-BINDING PROTEIN"/>
    <property type="match status" value="1"/>
</dbReference>
<dbReference type="OrthoDB" id="9804921at2"/>
<evidence type="ECO:0000256" key="5">
    <source>
        <dbReference type="ARBA" id="ARBA00022741"/>
    </source>
</evidence>
<feature type="domain" description="EngB-type G" evidence="11">
    <location>
        <begin position="22"/>
        <end position="194"/>
    </location>
</feature>
<dbReference type="InterPro" id="IPR030393">
    <property type="entry name" value="G_ENGB_dom"/>
</dbReference>
<evidence type="ECO:0000313" key="13">
    <source>
        <dbReference type="Proteomes" id="UP000427906"/>
    </source>
</evidence>
<dbReference type="CDD" id="cd01876">
    <property type="entry name" value="YihA_EngB"/>
    <property type="match status" value="1"/>
</dbReference>
<evidence type="ECO:0000256" key="3">
    <source>
        <dbReference type="ARBA" id="ARBA00022618"/>
    </source>
</evidence>
<dbReference type="InterPro" id="IPR006073">
    <property type="entry name" value="GTP-bd"/>
</dbReference>
<evidence type="ECO:0000313" key="12">
    <source>
        <dbReference type="EMBL" id="BBO70221.1"/>
    </source>
</evidence>
<protein>
    <recommendedName>
        <fullName evidence="10">Probable GTP-binding protein EngB</fullName>
    </recommendedName>
</protein>
<evidence type="ECO:0000259" key="11">
    <source>
        <dbReference type="PROSITE" id="PS51706"/>
    </source>
</evidence>
<evidence type="ECO:0000256" key="8">
    <source>
        <dbReference type="ARBA" id="ARBA00023210"/>
    </source>
</evidence>
<keyword evidence="13" id="KW-1185">Reference proteome</keyword>
<dbReference type="NCBIfam" id="TIGR03598">
    <property type="entry name" value="GTPase_YsxC"/>
    <property type="match status" value="1"/>
</dbReference>
<dbReference type="FunFam" id="3.40.50.300:FF:000098">
    <property type="entry name" value="Probable GTP-binding protein EngB"/>
    <property type="match status" value="1"/>
</dbReference>
<dbReference type="Proteomes" id="UP000427906">
    <property type="component" value="Chromosome"/>
</dbReference>
<dbReference type="GO" id="GO:0005525">
    <property type="term" value="F:GTP binding"/>
    <property type="evidence" value="ECO:0007669"/>
    <property type="project" value="UniProtKB-UniRule"/>
</dbReference>
<evidence type="ECO:0000256" key="10">
    <source>
        <dbReference type="HAMAP-Rule" id="MF_00321"/>
    </source>
</evidence>
<reference evidence="12 13" key="1">
    <citation type="submission" date="2019-11" db="EMBL/GenBank/DDBJ databases">
        <title>Comparative genomics of hydrocarbon-degrading Desulfosarcina strains.</title>
        <authorList>
            <person name="Watanabe M."/>
            <person name="Kojima H."/>
            <person name="Fukui M."/>
        </authorList>
    </citation>
    <scope>NUCLEOTIDE SEQUENCE [LARGE SCALE GENOMIC DNA]</scope>
    <source>
        <strain evidence="12 13">PL12</strain>
    </source>
</reference>
<dbReference type="HAMAP" id="MF_00321">
    <property type="entry name" value="GTPase_EngB"/>
    <property type="match status" value="1"/>
</dbReference>
<organism evidence="12 13">
    <name type="scientific">Desulfosarcina alkanivorans</name>
    <dbReference type="NCBI Taxonomy" id="571177"/>
    <lineage>
        <taxon>Bacteria</taxon>
        <taxon>Pseudomonadati</taxon>
        <taxon>Thermodesulfobacteriota</taxon>
        <taxon>Desulfobacteria</taxon>
        <taxon>Desulfobacterales</taxon>
        <taxon>Desulfosarcinaceae</taxon>
        <taxon>Desulfosarcina</taxon>
    </lineage>
</organism>
<evidence type="ECO:0000256" key="2">
    <source>
        <dbReference type="ARBA" id="ARBA00009638"/>
    </source>
</evidence>
<dbReference type="EMBL" id="AP021874">
    <property type="protein sequence ID" value="BBO70221.1"/>
    <property type="molecule type" value="Genomic_DNA"/>
</dbReference>
<evidence type="ECO:0000256" key="4">
    <source>
        <dbReference type="ARBA" id="ARBA00022723"/>
    </source>
</evidence>
<dbReference type="InterPro" id="IPR019987">
    <property type="entry name" value="GTP-bd_ribosome_bio_YsxC"/>
</dbReference>
<comment type="function">
    <text evidence="10">Necessary for normal cell division and for the maintenance of normal septation.</text>
</comment>
<dbReference type="PANTHER" id="PTHR11649:SF13">
    <property type="entry name" value="ENGB-TYPE G DOMAIN-CONTAINING PROTEIN"/>
    <property type="match status" value="1"/>
</dbReference>
<dbReference type="InterPro" id="IPR027417">
    <property type="entry name" value="P-loop_NTPase"/>
</dbReference>
<evidence type="ECO:0000256" key="9">
    <source>
        <dbReference type="ARBA" id="ARBA00023306"/>
    </source>
</evidence>
<dbReference type="PROSITE" id="PS51706">
    <property type="entry name" value="G_ENGB"/>
    <property type="match status" value="1"/>
</dbReference>
<dbReference type="RefSeq" id="WP_155318187.1">
    <property type="nucleotide sequence ID" value="NZ_AP021874.1"/>
</dbReference>
<name>A0A5K7YT76_9BACT</name>
<dbReference type="SUPFAM" id="SSF52540">
    <property type="entry name" value="P-loop containing nucleoside triphosphate hydrolases"/>
    <property type="match status" value="1"/>
</dbReference>
<keyword evidence="8 10" id="KW-0717">Septation</keyword>